<proteinExistence type="evidence at transcript level"/>
<reference evidence="2" key="1">
    <citation type="submission" date="2012-11" db="EMBL/GenBank/DDBJ databases">
        <authorList>
            <person name="Lucero-Rivera Y.E."/>
            <person name="Tovar-Ramirez D."/>
        </authorList>
    </citation>
    <scope>NUCLEOTIDE SEQUENCE</scope>
    <source>
        <tissue evidence="2">Salivary gland</tissue>
    </source>
</reference>
<evidence type="ECO:0000313" key="2">
    <source>
        <dbReference type="EMBL" id="JAA63709.1"/>
    </source>
</evidence>
<feature type="non-terminal residue" evidence="2">
    <location>
        <position position="1"/>
    </location>
</feature>
<evidence type="ECO:0000256" key="1">
    <source>
        <dbReference type="SAM" id="MobiDB-lite"/>
    </source>
</evidence>
<sequence>SAAARTKNQRDWPERGMGIHPPVSPGQIMHHDRAMRATQTCDAIGMRRCRQRMQRLCAQAKRECCEETISAIFRIYNDMKTTRTAHSTILYIKALSTVASVVPWVGSECSPVILRQGGLE</sequence>
<dbReference type="EMBL" id="GACK01001325">
    <property type="protein sequence ID" value="JAA63709.1"/>
    <property type="molecule type" value="mRNA"/>
</dbReference>
<accession>L7MKM2</accession>
<feature type="region of interest" description="Disordered" evidence="1">
    <location>
        <begin position="1"/>
        <end position="27"/>
    </location>
</feature>
<organism evidence="2">
    <name type="scientific">Rhipicephalus pulchellus</name>
    <name type="common">Yellow backed tick</name>
    <name type="synonym">Dermacentor pulchellus</name>
    <dbReference type="NCBI Taxonomy" id="72859"/>
    <lineage>
        <taxon>Eukaryota</taxon>
        <taxon>Metazoa</taxon>
        <taxon>Ecdysozoa</taxon>
        <taxon>Arthropoda</taxon>
        <taxon>Chelicerata</taxon>
        <taxon>Arachnida</taxon>
        <taxon>Acari</taxon>
        <taxon>Parasitiformes</taxon>
        <taxon>Ixodida</taxon>
        <taxon>Ixodoidea</taxon>
        <taxon>Ixodidae</taxon>
        <taxon>Rhipicephalinae</taxon>
        <taxon>Rhipicephalus</taxon>
        <taxon>Rhipicephalus</taxon>
    </lineage>
</organism>
<reference evidence="2" key="2">
    <citation type="journal article" date="2015" name="J. Proteomics">
        <title>Sexual differences in the sialomes of the zebra tick, Rhipicephalus pulchellus.</title>
        <authorList>
            <person name="Tan A.W."/>
            <person name="Francischetti I.M."/>
            <person name="Slovak M."/>
            <person name="Kini R.M."/>
            <person name="Ribeiro J.M."/>
        </authorList>
    </citation>
    <scope>NUCLEOTIDE SEQUENCE</scope>
    <source>
        <tissue evidence="2">Salivary gland</tissue>
    </source>
</reference>
<protein>
    <submittedName>
        <fullName evidence="2">Uncharacterized protein</fullName>
    </submittedName>
</protein>
<name>L7MKM2_RHIPC</name>
<dbReference type="AlphaFoldDB" id="L7MKM2"/>